<feature type="domain" description="DUF6533" evidence="2">
    <location>
        <begin position="86"/>
        <end position="130"/>
    </location>
</feature>
<reference evidence="3 4" key="1">
    <citation type="journal article" date="2016" name="Mol. Biol. Evol.">
        <title>Comparative Genomics of Early-Diverging Mushroom-Forming Fungi Provides Insights into the Origins of Lignocellulose Decay Capabilities.</title>
        <authorList>
            <person name="Nagy L.G."/>
            <person name="Riley R."/>
            <person name="Tritt A."/>
            <person name="Adam C."/>
            <person name="Daum C."/>
            <person name="Floudas D."/>
            <person name="Sun H."/>
            <person name="Yadav J.S."/>
            <person name="Pangilinan J."/>
            <person name="Larsson K.H."/>
            <person name="Matsuura K."/>
            <person name="Barry K."/>
            <person name="Labutti K."/>
            <person name="Kuo R."/>
            <person name="Ohm R.A."/>
            <person name="Bhattacharya S.S."/>
            <person name="Shirouzu T."/>
            <person name="Yoshinaga Y."/>
            <person name="Martin F.M."/>
            <person name="Grigoriev I.V."/>
            <person name="Hibbett D.S."/>
        </authorList>
    </citation>
    <scope>NUCLEOTIDE SEQUENCE [LARGE SCALE GENOMIC DNA]</scope>
    <source>
        <strain evidence="3 4">TUFC12733</strain>
    </source>
</reference>
<name>A0A167H6Q9_CALVF</name>
<evidence type="ECO:0000256" key="1">
    <source>
        <dbReference type="SAM" id="Phobius"/>
    </source>
</evidence>
<keyword evidence="1" id="KW-0812">Transmembrane</keyword>
<feature type="transmembrane region" description="Helical" evidence="1">
    <location>
        <begin position="279"/>
        <end position="301"/>
    </location>
</feature>
<evidence type="ECO:0000313" key="4">
    <source>
        <dbReference type="Proteomes" id="UP000076738"/>
    </source>
</evidence>
<dbReference type="AlphaFoldDB" id="A0A167H6Q9"/>
<keyword evidence="1" id="KW-0472">Membrane</keyword>
<protein>
    <recommendedName>
        <fullName evidence="2">DUF6533 domain-containing protein</fullName>
    </recommendedName>
</protein>
<dbReference type="STRING" id="1330018.A0A167H6Q9"/>
<sequence>MCPAPLMTGPWSRGRRFCNHGQRSYKLNCVCSPLHVRTIRLVCLPAARLLHPTLAGPTTKPLLLPVRWQVSRNKRDPHSPVVVATYAQVASAALLSHDILLTLQREIRLVWRWGTWGSASILYLLTRYGTWIQCCLTLVPLVDYRLDGAQCMPWTMFKQLTIPIVMALVEATLTLRVLALYGNNRTMRACLWLWYLLNITTMFTLTGLNLQTSVSLPSPAPPTLGCILNNKYSYLWELYVPALVFETTVAGLTLLKPVQLKWILSNSNTPLLYVLVRDGFFYFFVVFVLMLANLTICLVMSTTGPHRLASTSPPSWPSGYSSIFGKRRTGQV</sequence>
<dbReference type="InterPro" id="IPR045340">
    <property type="entry name" value="DUF6533"/>
</dbReference>
<gene>
    <name evidence="3" type="ORF">CALVIDRAFT_361239</name>
</gene>
<keyword evidence="4" id="KW-1185">Reference proteome</keyword>
<dbReference type="Proteomes" id="UP000076738">
    <property type="component" value="Unassembled WGS sequence"/>
</dbReference>
<evidence type="ECO:0000313" key="3">
    <source>
        <dbReference type="EMBL" id="KZO91297.1"/>
    </source>
</evidence>
<feature type="transmembrane region" description="Helical" evidence="1">
    <location>
        <begin position="162"/>
        <end position="182"/>
    </location>
</feature>
<feature type="transmembrane region" description="Helical" evidence="1">
    <location>
        <begin position="189"/>
        <end position="208"/>
    </location>
</feature>
<keyword evidence="1" id="KW-1133">Transmembrane helix</keyword>
<accession>A0A167H6Q9</accession>
<organism evidence="3 4">
    <name type="scientific">Calocera viscosa (strain TUFC12733)</name>
    <dbReference type="NCBI Taxonomy" id="1330018"/>
    <lineage>
        <taxon>Eukaryota</taxon>
        <taxon>Fungi</taxon>
        <taxon>Dikarya</taxon>
        <taxon>Basidiomycota</taxon>
        <taxon>Agaricomycotina</taxon>
        <taxon>Dacrymycetes</taxon>
        <taxon>Dacrymycetales</taxon>
        <taxon>Dacrymycetaceae</taxon>
        <taxon>Calocera</taxon>
    </lineage>
</organism>
<dbReference type="EMBL" id="KV417325">
    <property type="protein sequence ID" value="KZO91297.1"/>
    <property type="molecule type" value="Genomic_DNA"/>
</dbReference>
<evidence type="ECO:0000259" key="2">
    <source>
        <dbReference type="Pfam" id="PF20151"/>
    </source>
</evidence>
<proteinExistence type="predicted"/>
<dbReference type="OrthoDB" id="3349377at2759"/>
<dbReference type="Pfam" id="PF20151">
    <property type="entry name" value="DUF6533"/>
    <property type="match status" value="1"/>
</dbReference>